<dbReference type="RefSeq" id="WP_060796397.1">
    <property type="nucleotide sequence ID" value="NZ_KQ956277.1"/>
</dbReference>
<feature type="transmembrane region" description="Helical" evidence="1">
    <location>
        <begin position="21"/>
        <end position="43"/>
    </location>
</feature>
<proteinExistence type="predicted"/>
<organism evidence="2 3">
    <name type="scientific">Clostridium perfringens</name>
    <dbReference type="NCBI Taxonomy" id="1502"/>
    <lineage>
        <taxon>Bacteria</taxon>
        <taxon>Bacillati</taxon>
        <taxon>Bacillota</taxon>
        <taxon>Clostridia</taxon>
        <taxon>Eubacteriales</taxon>
        <taxon>Clostridiaceae</taxon>
        <taxon>Clostridium</taxon>
    </lineage>
</organism>
<comment type="caution">
    <text evidence="2">The sequence shown here is derived from an EMBL/GenBank/DDBJ whole genome shotgun (WGS) entry which is preliminary data.</text>
</comment>
<feature type="transmembrane region" description="Helical" evidence="1">
    <location>
        <begin position="230"/>
        <end position="248"/>
    </location>
</feature>
<dbReference type="PATRIC" id="fig|1502.174.peg.2494"/>
<dbReference type="PROSITE" id="PS51257">
    <property type="entry name" value="PROKAR_LIPOPROTEIN"/>
    <property type="match status" value="1"/>
</dbReference>
<accession>A0A133MWF0</accession>
<dbReference type="EMBL" id="LRPU01000142">
    <property type="protein sequence ID" value="KXA08359.1"/>
    <property type="molecule type" value="Genomic_DNA"/>
</dbReference>
<dbReference type="AlphaFoldDB" id="A0A133MWF0"/>
<evidence type="ECO:0000313" key="3">
    <source>
        <dbReference type="Proteomes" id="UP000070646"/>
    </source>
</evidence>
<sequence>MKKLEKKYIKKDAEKKYEYRFYRYLGLVIIILFSCIVTVSNLINPGETKKLISELVRKDYSDFFQYELQNSDKSLQEIYDSYSKNENIEVYKLMALNTIYFGGDRNRYLEPYIRPYIDKYNLSQNDRLKLYEDVNKEIKNIENKYIFKLIVKRFSPYILAIAFVTLIMGSASFIRKRNNVERIIINILIFLAGIYICYLSSISVKHGIWINLAIMLALAEFIIENKTKLLEYIGGSIILIILVLSILGKFEYKSNELDKYDVNKLVLVNNFQGANFANEEHDIQRSGRALYSEIKKENMILIDNSNENINNLIENKEKIIFNNKENNKPVFYMCLYNNIPVYRLALVKDGQIVKIYEGVLNPYMRSTLMKLERGKGHKKNKVCNIEMLKTIN</sequence>
<reference evidence="2 3" key="1">
    <citation type="submission" date="2016-01" db="EMBL/GenBank/DDBJ databases">
        <authorList>
            <person name="Oliw E.H."/>
        </authorList>
    </citation>
    <scope>NUCLEOTIDE SEQUENCE [LARGE SCALE GENOMIC DNA]</scope>
    <source>
        <strain evidence="2 3">MJR7757A</strain>
    </source>
</reference>
<feature type="transmembrane region" description="Helical" evidence="1">
    <location>
        <begin position="207"/>
        <end position="223"/>
    </location>
</feature>
<keyword evidence="1" id="KW-0812">Transmembrane</keyword>
<name>A0A133MWF0_CLOPF</name>
<dbReference type="Proteomes" id="UP000070646">
    <property type="component" value="Unassembled WGS sequence"/>
</dbReference>
<protein>
    <submittedName>
        <fullName evidence="2">Uncharacterized protein</fullName>
    </submittedName>
</protein>
<feature type="transmembrane region" description="Helical" evidence="1">
    <location>
        <begin position="154"/>
        <end position="174"/>
    </location>
</feature>
<feature type="transmembrane region" description="Helical" evidence="1">
    <location>
        <begin position="183"/>
        <end position="201"/>
    </location>
</feature>
<evidence type="ECO:0000313" key="2">
    <source>
        <dbReference type="EMBL" id="KXA08359.1"/>
    </source>
</evidence>
<gene>
    <name evidence="2" type="ORF">HMPREF3222_02478</name>
</gene>
<keyword evidence="1" id="KW-0472">Membrane</keyword>
<keyword evidence="1" id="KW-1133">Transmembrane helix</keyword>
<evidence type="ECO:0000256" key="1">
    <source>
        <dbReference type="SAM" id="Phobius"/>
    </source>
</evidence>